<sequence>MWPMLPSKSLGKRKRSEKEEVEKVFQKYWGELHHALKTAKGFERQRQSKRLRDRSTPQDKKARIENEIVVLKSLDLYQAAHAHLCFSLLRIKRIADCPNLPEAVKRGVSKPVLTEEEQTALHNVTSALCARQEVRTVTDKAIVGICKAMGIEPPKKKGKKGKNQPKEKDESKTEEARESGDSKSTKDKKEVEKKDKKTEKKTKTKEKPANNEAVAAQDSDDDDEPVNEEEEEKVLSKYLDLLGGSSSESEADDEEEERFASKAAVKKRPIAKELDPMEITDDEEGGYGNDGDLDPTEITDHEAEDGDSEQNGDGSDDEFEGFSDSEEEEDEGSNTKLQEEQSEDEQEEEDDDDDEDSDNSGIDAVPSKKKSKSSSTANTQKPQNFTMDSTFLPTLMGGYISGSESASDVDIAPSRKNRRGQRARQAIWEKKFKEEAKHLKKKQNARDAGWDMKRGAIASDGKPWKKGSLLDRKSNGKDGGEEGGEDKGGDAAQTGGAAAAAATRGGDRGRGGSRGDRGGGSFGAGRSDAAPAPPARAPKKRDDSGPLHPSWEAKKKAKEKEMMSAPFQGKKITFD</sequence>
<evidence type="ECO:0000313" key="4">
    <source>
        <dbReference type="EMBL" id="KAK3952302.1"/>
    </source>
</evidence>
<dbReference type="InterPro" id="IPR015158">
    <property type="entry name" value="Bud22_dom"/>
</dbReference>
<feature type="compositionally biased region" description="Basic and acidic residues" evidence="2">
    <location>
        <begin position="540"/>
        <end position="562"/>
    </location>
</feature>
<name>A0AAN6NYM4_9PEZI</name>
<proteinExistence type="predicted"/>
<dbReference type="AlphaFoldDB" id="A0AAN6NYM4"/>
<protein>
    <submittedName>
        <fullName evidence="4">Bud-site selection protein</fullName>
    </submittedName>
</protein>
<dbReference type="InterPro" id="IPR037393">
    <property type="entry name" value="Bud22/SRFB1"/>
</dbReference>
<feature type="compositionally biased region" description="Acidic residues" evidence="2">
    <location>
        <begin position="276"/>
        <end position="332"/>
    </location>
</feature>
<comment type="caution">
    <text evidence="4">The sequence shown here is derived from an EMBL/GenBank/DDBJ whole genome shotgun (WGS) entry which is preliminary data.</text>
</comment>
<feature type="compositionally biased region" description="Acidic residues" evidence="2">
    <location>
        <begin position="218"/>
        <end position="232"/>
    </location>
</feature>
<dbReference type="PANTHER" id="PTHR23325">
    <property type="entry name" value="SERUM RESPONSE FACTOR-BINDING"/>
    <property type="match status" value="1"/>
</dbReference>
<feature type="region of interest" description="Disordered" evidence="2">
    <location>
        <begin position="40"/>
        <end position="59"/>
    </location>
</feature>
<feature type="region of interest" description="Disordered" evidence="2">
    <location>
        <begin position="152"/>
        <end position="575"/>
    </location>
</feature>
<evidence type="ECO:0000313" key="5">
    <source>
        <dbReference type="Proteomes" id="UP001303222"/>
    </source>
</evidence>
<feature type="compositionally biased region" description="Basic and acidic residues" evidence="2">
    <location>
        <begin position="505"/>
        <end position="517"/>
    </location>
</feature>
<feature type="compositionally biased region" description="Acidic residues" evidence="2">
    <location>
        <begin position="340"/>
        <end position="358"/>
    </location>
</feature>
<dbReference type="GO" id="GO:0030490">
    <property type="term" value="P:maturation of SSU-rRNA"/>
    <property type="evidence" value="ECO:0007669"/>
    <property type="project" value="TreeGrafter"/>
</dbReference>
<dbReference type="Pfam" id="PF09073">
    <property type="entry name" value="BUD22"/>
    <property type="match status" value="2"/>
</dbReference>
<dbReference type="GO" id="GO:0030686">
    <property type="term" value="C:90S preribosome"/>
    <property type="evidence" value="ECO:0007669"/>
    <property type="project" value="TreeGrafter"/>
</dbReference>
<keyword evidence="1" id="KW-0175">Coiled coil</keyword>
<feature type="domain" description="Bud22" evidence="3">
    <location>
        <begin position="287"/>
        <end position="575"/>
    </location>
</feature>
<keyword evidence="5" id="KW-1185">Reference proteome</keyword>
<feature type="compositionally biased region" description="Low complexity" evidence="2">
    <location>
        <begin position="490"/>
        <end position="504"/>
    </location>
</feature>
<evidence type="ECO:0000259" key="3">
    <source>
        <dbReference type="Pfam" id="PF09073"/>
    </source>
</evidence>
<dbReference type="PANTHER" id="PTHR23325:SF1">
    <property type="entry name" value="SERUM RESPONSE FACTOR-BINDING PROTEIN 1"/>
    <property type="match status" value="1"/>
</dbReference>
<accession>A0AAN6NYM4</accession>
<evidence type="ECO:0000256" key="1">
    <source>
        <dbReference type="ARBA" id="ARBA00023054"/>
    </source>
</evidence>
<gene>
    <name evidence="4" type="ORF">QBC32DRAFT_405817</name>
</gene>
<dbReference type="GO" id="GO:0005634">
    <property type="term" value="C:nucleus"/>
    <property type="evidence" value="ECO:0007669"/>
    <property type="project" value="TreeGrafter"/>
</dbReference>
<reference evidence="4" key="2">
    <citation type="submission" date="2023-06" db="EMBL/GenBank/DDBJ databases">
        <authorList>
            <consortium name="Lawrence Berkeley National Laboratory"/>
            <person name="Mondo S.J."/>
            <person name="Hensen N."/>
            <person name="Bonometti L."/>
            <person name="Westerberg I."/>
            <person name="Brannstrom I.O."/>
            <person name="Guillou S."/>
            <person name="Cros-Aarteil S."/>
            <person name="Calhoun S."/>
            <person name="Haridas S."/>
            <person name="Kuo A."/>
            <person name="Pangilinan J."/>
            <person name="Riley R."/>
            <person name="Labutti K."/>
            <person name="Andreopoulos B."/>
            <person name="Lipzen A."/>
            <person name="Chen C."/>
            <person name="Yanf M."/>
            <person name="Daum C."/>
            <person name="Ng V."/>
            <person name="Clum A."/>
            <person name="Steindorff A."/>
            <person name="Ohm R."/>
            <person name="Martin F."/>
            <person name="Silar P."/>
            <person name="Natvig D."/>
            <person name="Lalanne C."/>
            <person name="Gautier V."/>
            <person name="Ament-Velasquez S.L."/>
            <person name="Kruys A."/>
            <person name="Hutchinson M.I."/>
            <person name="Powell A.J."/>
            <person name="Barry K."/>
            <person name="Miller A.N."/>
            <person name="Grigoriev I.V."/>
            <person name="Debuchy R."/>
            <person name="Gladieux P."/>
            <person name="Thoren M.H."/>
            <person name="Johannesson H."/>
        </authorList>
    </citation>
    <scope>NUCLEOTIDE SEQUENCE</scope>
    <source>
        <strain evidence="4">CBS 626.80</strain>
    </source>
</reference>
<dbReference type="EMBL" id="MU859127">
    <property type="protein sequence ID" value="KAK3952302.1"/>
    <property type="molecule type" value="Genomic_DNA"/>
</dbReference>
<feature type="compositionally biased region" description="Basic and acidic residues" evidence="2">
    <location>
        <begin position="444"/>
        <end position="454"/>
    </location>
</feature>
<dbReference type="Proteomes" id="UP001303222">
    <property type="component" value="Unassembled WGS sequence"/>
</dbReference>
<organism evidence="4 5">
    <name type="scientific">Pseudoneurospora amorphoporcata</name>
    <dbReference type="NCBI Taxonomy" id="241081"/>
    <lineage>
        <taxon>Eukaryota</taxon>
        <taxon>Fungi</taxon>
        <taxon>Dikarya</taxon>
        <taxon>Ascomycota</taxon>
        <taxon>Pezizomycotina</taxon>
        <taxon>Sordariomycetes</taxon>
        <taxon>Sordariomycetidae</taxon>
        <taxon>Sordariales</taxon>
        <taxon>Sordariaceae</taxon>
        <taxon>Pseudoneurospora</taxon>
    </lineage>
</organism>
<feature type="compositionally biased region" description="Basic and acidic residues" evidence="2">
    <location>
        <begin position="164"/>
        <end position="198"/>
    </location>
</feature>
<feature type="compositionally biased region" description="Polar residues" evidence="2">
    <location>
        <begin position="376"/>
        <end position="392"/>
    </location>
</feature>
<feature type="compositionally biased region" description="Basic and acidic residues" evidence="2">
    <location>
        <begin position="427"/>
        <end position="437"/>
    </location>
</feature>
<evidence type="ECO:0000256" key="2">
    <source>
        <dbReference type="SAM" id="MobiDB-lite"/>
    </source>
</evidence>
<feature type="compositionally biased region" description="Basic and acidic residues" evidence="2">
    <location>
        <begin position="468"/>
        <end position="489"/>
    </location>
</feature>
<reference evidence="4" key="1">
    <citation type="journal article" date="2023" name="Mol. Phylogenet. Evol.">
        <title>Genome-scale phylogeny and comparative genomics of the fungal order Sordariales.</title>
        <authorList>
            <person name="Hensen N."/>
            <person name="Bonometti L."/>
            <person name="Westerberg I."/>
            <person name="Brannstrom I.O."/>
            <person name="Guillou S."/>
            <person name="Cros-Aarteil S."/>
            <person name="Calhoun S."/>
            <person name="Haridas S."/>
            <person name="Kuo A."/>
            <person name="Mondo S."/>
            <person name="Pangilinan J."/>
            <person name="Riley R."/>
            <person name="LaButti K."/>
            <person name="Andreopoulos B."/>
            <person name="Lipzen A."/>
            <person name="Chen C."/>
            <person name="Yan M."/>
            <person name="Daum C."/>
            <person name="Ng V."/>
            <person name="Clum A."/>
            <person name="Steindorff A."/>
            <person name="Ohm R.A."/>
            <person name="Martin F."/>
            <person name="Silar P."/>
            <person name="Natvig D.O."/>
            <person name="Lalanne C."/>
            <person name="Gautier V."/>
            <person name="Ament-Velasquez S.L."/>
            <person name="Kruys A."/>
            <person name="Hutchinson M.I."/>
            <person name="Powell A.J."/>
            <person name="Barry K."/>
            <person name="Miller A.N."/>
            <person name="Grigoriev I.V."/>
            <person name="Debuchy R."/>
            <person name="Gladieux P."/>
            <person name="Hiltunen Thoren M."/>
            <person name="Johannesson H."/>
        </authorList>
    </citation>
    <scope>NUCLEOTIDE SEQUENCE</scope>
    <source>
        <strain evidence="4">CBS 626.80</strain>
    </source>
</reference>
<feature type="domain" description="Bud22" evidence="3">
    <location>
        <begin position="30"/>
        <end position="261"/>
    </location>
</feature>